<evidence type="ECO:0000313" key="1">
    <source>
        <dbReference type="EMBL" id="MPC43800.1"/>
    </source>
</evidence>
<proteinExistence type="predicted"/>
<organism evidence="1 2">
    <name type="scientific">Portunus trituberculatus</name>
    <name type="common">Swimming crab</name>
    <name type="synonym">Neptunus trituberculatus</name>
    <dbReference type="NCBI Taxonomy" id="210409"/>
    <lineage>
        <taxon>Eukaryota</taxon>
        <taxon>Metazoa</taxon>
        <taxon>Ecdysozoa</taxon>
        <taxon>Arthropoda</taxon>
        <taxon>Crustacea</taxon>
        <taxon>Multicrustacea</taxon>
        <taxon>Malacostraca</taxon>
        <taxon>Eumalacostraca</taxon>
        <taxon>Eucarida</taxon>
        <taxon>Decapoda</taxon>
        <taxon>Pleocyemata</taxon>
        <taxon>Brachyura</taxon>
        <taxon>Eubrachyura</taxon>
        <taxon>Portunoidea</taxon>
        <taxon>Portunidae</taxon>
        <taxon>Portuninae</taxon>
        <taxon>Portunus</taxon>
    </lineage>
</organism>
<sequence length="105" mass="11627">MDAPPEDPPKARPRSAILRRAATSPDVCTNGGTFIPRWAFTSSIEPVTVVRSFDMDFCVERLVSLLDKDIKKGHASIGAIFYGEVKEMHSAGHYPTTFPTLTWDC</sequence>
<name>A0A5B7F866_PORTR</name>
<dbReference type="AlphaFoldDB" id="A0A5B7F866"/>
<gene>
    <name evidence="1" type="ORF">E2C01_037452</name>
</gene>
<keyword evidence="2" id="KW-1185">Reference proteome</keyword>
<dbReference type="EMBL" id="VSRR010005998">
    <property type="protein sequence ID" value="MPC43800.1"/>
    <property type="molecule type" value="Genomic_DNA"/>
</dbReference>
<evidence type="ECO:0000313" key="2">
    <source>
        <dbReference type="Proteomes" id="UP000324222"/>
    </source>
</evidence>
<accession>A0A5B7F866</accession>
<comment type="caution">
    <text evidence="1">The sequence shown here is derived from an EMBL/GenBank/DDBJ whole genome shotgun (WGS) entry which is preliminary data.</text>
</comment>
<dbReference type="Proteomes" id="UP000324222">
    <property type="component" value="Unassembled WGS sequence"/>
</dbReference>
<reference evidence="1 2" key="1">
    <citation type="submission" date="2019-05" db="EMBL/GenBank/DDBJ databases">
        <title>Another draft genome of Portunus trituberculatus and its Hox gene families provides insights of decapod evolution.</title>
        <authorList>
            <person name="Jeong J.-H."/>
            <person name="Song I."/>
            <person name="Kim S."/>
            <person name="Choi T."/>
            <person name="Kim D."/>
            <person name="Ryu S."/>
            <person name="Kim W."/>
        </authorList>
    </citation>
    <scope>NUCLEOTIDE SEQUENCE [LARGE SCALE GENOMIC DNA]</scope>
    <source>
        <tissue evidence="1">Muscle</tissue>
    </source>
</reference>
<protein>
    <submittedName>
        <fullName evidence="1">Uncharacterized protein</fullName>
    </submittedName>
</protein>